<dbReference type="VEuPathDB" id="VectorBase:HLOH_058003"/>
<comment type="catalytic activity">
    <reaction evidence="6">
        <text>a secondary aliphatic amine + O2 + H2O = a primary amine + an aldehyde + H2O2</text>
        <dbReference type="Rhea" id="RHEA:26414"/>
        <dbReference type="ChEBI" id="CHEBI:15377"/>
        <dbReference type="ChEBI" id="CHEBI:15379"/>
        <dbReference type="ChEBI" id="CHEBI:16240"/>
        <dbReference type="ChEBI" id="CHEBI:17478"/>
        <dbReference type="ChEBI" id="CHEBI:58855"/>
        <dbReference type="ChEBI" id="CHEBI:65296"/>
        <dbReference type="EC" id="1.4.3.4"/>
    </reaction>
</comment>
<feature type="transmembrane region" description="Helical" evidence="10">
    <location>
        <begin position="68"/>
        <end position="91"/>
    </location>
</feature>
<keyword evidence="4 10" id="KW-0560">Oxidoreductase</keyword>
<evidence type="ECO:0000256" key="4">
    <source>
        <dbReference type="ARBA" id="ARBA00023002"/>
    </source>
</evidence>
<protein>
    <recommendedName>
        <fullName evidence="10">Amine oxidase</fullName>
        <ecNumber evidence="10">1.4.3.-</ecNumber>
    </recommendedName>
</protein>
<name>A0A9J6G5V3_HAELO</name>
<evidence type="ECO:0000256" key="8">
    <source>
        <dbReference type="ARBA" id="ARBA00049430"/>
    </source>
</evidence>
<proteinExistence type="inferred from homology"/>
<dbReference type="InterPro" id="IPR050703">
    <property type="entry name" value="Flavin_MAO"/>
</dbReference>
<dbReference type="PANTHER" id="PTHR43563">
    <property type="entry name" value="AMINE OXIDASE"/>
    <property type="match status" value="1"/>
</dbReference>
<keyword evidence="10" id="KW-0274">FAD</keyword>
<dbReference type="GO" id="GO:0008131">
    <property type="term" value="F:primary methylamine oxidase activity"/>
    <property type="evidence" value="ECO:0007669"/>
    <property type="project" value="TreeGrafter"/>
</dbReference>
<keyword evidence="10" id="KW-0285">Flavoprotein</keyword>
<keyword evidence="10" id="KW-0472">Membrane</keyword>
<evidence type="ECO:0000256" key="3">
    <source>
        <dbReference type="ARBA" id="ARBA00005995"/>
    </source>
</evidence>
<dbReference type="EC" id="1.4.3.-" evidence="10"/>
<feature type="domain" description="Amine oxidase" evidence="11">
    <location>
        <begin position="15"/>
        <end position="49"/>
    </location>
</feature>
<comment type="cofactor">
    <cofactor evidence="1 10">
        <name>FAD</name>
        <dbReference type="ChEBI" id="CHEBI:57692"/>
    </cofactor>
</comment>
<reference evidence="12 13" key="1">
    <citation type="journal article" date="2020" name="Cell">
        <title>Large-Scale Comparative Analyses of Tick Genomes Elucidate Their Genetic Diversity and Vector Capacities.</title>
        <authorList>
            <consortium name="Tick Genome and Microbiome Consortium (TIGMIC)"/>
            <person name="Jia N."/>
            <person name="Wang J."/>
            <person name="Shi W."/>
            <person name="Du L."/>
            <person name="Sun Y."/>
            <person name="Zhan W."/>
            <person name="Jiang J.F."/>
            <person name="Wang Q."/>
            <person name="Zhang B."/>
            <person name="Ji P."/>
            <person name="Bell-Sakyi L."/>
            <person name="Cui X.M."/>
            <person name="Yuan T.T."/>
            <person name="Jiang B.G."/>
            <person name="Yang W.F."/>
            <person name="Lam T.T."/>
            <person name="Chang Q.C."/>
            <person name="Ding S.J."/>
            <person name="Wang X.J."/>
            <person name="Zhu J.G."/>
            <person name="Ruan X.D."/>
            <person name="Zhao L."/>
            <person name="Wei J.T."/>
            <person name="Ye R.Z."/>
            <person name="Que T.C."/>
            <person name="Du C.H."/>
            <person name="Zhou Y.H."/>
            <person name="Cheng J.X."/>
            <person name="Dai P.F."/>
            <person name="Guo W.B."/>
            <person name="Han X.H."/>
            <person name="Huang E.J."/>
            <person name="Li L.F."/>
            <person name="Wei W."/>
            <person name="Gao Y.C."/>
            <person name="Liu J.Z."/>
            <person name="Shao H.Z."/>
            <person name="Wang X."/>
            <person name="Wang C.C."/>
            <person name="Yang T.C."/>
            <person name="Huo Q.B."/>
            <person name="Li W."/>
            <person name="Chen H.Y."/>
            <person name="Chen S.E."/>
            <person name="Zhou L.G."/>
            <person name="Ni X.B."/>
            <person name="Tian J.H."/>
            <person name="Sheng Y."/>
            <person name="Liu T."/>
            <person name="Pan Y.S."/>
            <person name="Xia L.Y."/>
            <person name="Li J."/>
            <person name="Zhao F."/>
            <person name="Cao W.C."/>
        </authorList>
    </citation>
    <scope>NUCLEOTIDE SEQUENCE [LARGE SCALE GENOMIC DNA]</scope>
    <source>
        <strain evidence="12">HaeL-2018</strain>
    </source>
</reference>
<dbReference type="Gene3D" id="3.50.50.60">
    <property type="entry name" value="FAD/NAD(P)-binding domain"/>
    <property type="match status" value="1"/>
</dbReference>
<evidence type="ECO:0000256" key="6">
    <source>
        <dbReference type="ARBA" id="ARBA00048448"/>
    </source>
</evidence>
<sequence length="102" mass="10758">MLFTSKLGLVIRTIREPFGRVYFAGTETATSWPGYMNGAVQAGERAAREGAKGTPFELTFLERHPPHVLTVAIVGTAALGAVVSATAYGIWKAVGALASPRP</sequence>
<comment type="caution">
    <text evidence="12">The sequence shown here is derived from an EMBL/GenBank/DDBJ whole genome shotgun (WGS) entry which is preliminary data.</text>
</comment>
<dbReference type="SUPFAM" id="SSF51905">
    <property type="entry name" value="FAD/NAD(P)-binding domain"/>
    <property type="match status" value="1"/>
</dbReference>
<keyword evidence="13" id="KW-1185">Reference proteome</keyword>
<dbReference type="EMBL" id="JABSTR010000005">
    <property type="protein sequence ID" value="KAH9370890.1"/>
    <property type="molecule type" value="Genomic_DNA"/>
</dbReference>
<keyword evidence="10" id="KW-0812">Transmembrane</keyword>
<gene>
    <name evidence="12" type="ORF">HPB48_020705</name>
</gene>
<evidence type="ECO:0000256" key="2">
    <source>
        <dbReference type="ARBA" id="ARBA00004362"/>
    </source>
</evidence>
<dbReference type="GO" id="GO:0050660">
    <property type="term" value="F:flavin adenine dinucleotide binding"/>
    <property type="evidence" value="ECO:0007669"/>
    <property type="project" value="TreeGrafter"/>
</dbReference>
<dbReference type="InterPro" id="IPR036188">
    <property type="entry name" value="FAD/NAD-bd_sf"/>
</dbReference>
<comment type="catalytic activity">
    <reaction evidence="8">
        <text>N-acetylputrescine + O2 + H2O = 4-acetamidobutanal + H2O2 + NH4(+)</text>
        <dbReference type="Rhea" id="RHEA:70283"/>
        <dbReference type="ChEBI" id="CHEBI:7386"/>
        <dbReference type="ChEBI" id="CHEBI:15377"/>
        <dbReference type="ChEBI" id="CHEBI:15379"/>
        <dbReference type="ChEBI" id="CHEBI:16240"/>
        <dbReference type="ChEBI" id="CHEBI:28938"/>
        <dbReference type="ChEBI" id="CHEBI:58263"/>
    </reaction>
    <physiologicalReaction direction="left-to-right" evidence="8">
        <dbReference type="Rhea" id="RHEA:70284"/>
    </physiologicalReaction>
</comment>
<evidence type="ECO:0000256" key="10">
    <source>
        <dbReference type="RuleBase" id="RU362067"/>
    </source>
</evidence>
<evidence type="ECO:0000313" key="13">
    <source>
        <dbReference type="Proteomes" id="UP000821853"/>
    </source>
</evidence>
<dbReference type="PANTHER" id="PTHR43563:SF1">
    <property type="entry name" value="AMINE OXIDASE [FLAVIN-CONTAINING] B"/>
    <property type="match status" value="1"/>
</dbReference>
<dbReference type="PRINTS" id="PR00757">
    <property type="entry name" value="AMINEOXDASEF"/>
</dbReference>
<comment type="function">
    <text evidence="5">Catalyzes the oxidative deamination of primary and some secondary amines such as neurotransmitters, and exogenous amines including the tertiary amine, neurotoxin 1-methyl-4-phenyl-1,2,3,6-tetrahydropyridine (MPTP), with concomitant reduction of oxygen to hydrogen peroxide and participates in the metabolism of neuroactive and vasoactive amines in the central nervous system and peripheral tissues. Preferentially degrades benzylamine and phenylethylamine.</text>
</comment>
<evidence type="ECO:0000256" key="7">
    <source>
        <dbReference type="ARBA" id="ARBA00049354"/>
    </source>
</evidence>
<evidence type="ECO:0000256" key="5">
    <source>
        <dbReference type="ARBA" id="ARBA00045409"/>
    </source>
</evidence>
<organism evidence="12 13">
    <name type="scientific">Haemaphysalis longicornis</name>
    <name type="common">Bush tick</name>
    <dbReference type="NCBI Taxonomy" id="44386"/>
    <lineage>
        <taxon>Eukaryota</taxon>
        <taxon>Metazoa</taxon>
        <taxon>Ecdysozoa</taxon>
        <taxon>Arthropoda</taxon>
        <taxon>Chelicerata</taxon>
        <taxon>Arachnida</taxon>
        <taxon>Acari</taxon>
        <taxon>Parasitiformes</taxon>
        <taxon>Ixodida</taxon>
        <taxon>Ixodoidea</taxon>
        <taxon>Ixodidae</taxon>
        <taxon>Haemaphysalinae</taxon>
        <taxon>Haemaphysalis</taxon>
    </lineage>
</organism>
<dbReference type="GO" id="GO:0005741">
    <property type="term" value="C:mitochondrial outer membrane"/>
    <property type="evidence" value="ECO:0007669"/>
    <property type="project" value="UniProtKB-SubCell"/>
</dbReference>
<dbReference type="InterPro" id="IPR001613">
    <property type="entry name" value="Flavin_amine_oxidase"/>
</dbReference>
<dbReference type="GO" id="GO:0097621">
    <property type="term" value="F:monoamine oxidase activity"/>
    <property type="evidence" value="ECO:0007669"/>
    <property type="project" value="UniProtKB-EC"/>
</dbReference>
<evidence type="ECO:0000259" key="11">
    <source>
        <dbReference type="Pfam" id="PF01593"/>
    </source>
</evidence>
<dbReference type="AlphaFoldDB" id="A0A9J6G5V3"/>
<dbReference type="InterPro" id="IPR002937">
    <property type="entry name" value="Amino_oxidase"/>
</dbReference>
<dbReference type="Proteomes" id="UP000821853">
    <property type="component" value="Chromosome 3"/>
</dbReference>
<comment type="subcellular location">
    <subcellularLocation>
        <location evidence="2">Mitochondrion outer membrane</location>
        <topology evidence="2">Single-pass type IV membrane protein</topology>
        <orientation evidence="2">Cytoplasmic side</orientation>
    </subcellularLocation>
</comment>
<keyword evidence="10" id="KW-1133">Transmembrane helix</keyword>
<dbReference type="OrthoDB" id="7777654at2759"/>
<accession>A0A9J6G5V3</accession>
<comment type="catalytic activity">
    <reaction evidence="7">
        <text>benzylamine + O2 + H2O = benzaldehyde + H2O2 + NH4(+)</text>
        <dbReference type="Rhea" id="RHEA:59424"/>
        <dbReference type="ChEBI" id="CHEBI:15377"/>
        <dbReference type="ChEBI" id="CHEBI:15379"/>
        <dbReference type="ChEBI" id="CHEBI:16240"/>
        <dbReference type="ChEBI" id="CHEBI:17169"/>
        <dbReference type="ChEBI" id="CHEBI:28938"/>
        <dbReference type="ChEBI" id="CHEBI:225238"/>
    </reaction>
    <physiologicalReaction direction="left-to-right" evidence="7">
        <dbReference type="Rhea" id="RHEA:59425"/>
    </physiologicalReaction>
</comment>
<evidence type="ECO:0000256" key="1">
    <source>
        <dbReference type="ARBA" id="ARBA00001974"/>
    </source>
</evidence>
<comment type="similarity">
    <text evidence="3 10">Belongs to the flavin monoamine oxidase family.</text>
</comment>
<evidence type="ECO:0000256" key="9">
    <source>
        <dbReference type="PIRSR" id="PIRSR601613-1"/>
    </source>
</evidence>
<dbReference type="Pfam" id="PF01593">
    <property type="entry name" value="Amino_oxidase"/>
    <property type="match status" value="1"/>
</dbReference>
<feature type="binding site" evidence="9">
    <location>
        <position position="27"/>
    </location>
    <ligand>
        <name>FAD</name>
        <dbReference type="ChEBI" id="CHEBI:57692"/>
    </ligand>
</feature>
<evidence type="ECO:0000313" key="12">
    <source>
        <dbReference type="EMBL" id="KAH9370890.1"/>
    </source>
</evidence>